<reference evidence="5 6" key="1">
    <citation type="submission" date="2018-06" db="EMBL/GenBank/DDBJ databases">
        <authorList>
            <consortium name="Pathogen Informatics"/>
            <person name="Doyle S."/>
        </authorList>
    </citation>
    <scope>NUCLEOTIDE SEQUENCE [LARGE SCALE GENOMIC DNA]</scope>
    <source>
        <strain evidence="5 6">NCTC12413</strain>
    </source>
</reference>
<dbReference type="EMBL" id="BKAV01000002">
    <property type="protein sequence ID" value="GEP99357.1"/>
    <property type="molecule type" value="Genomic_DNA"/>
</dbReference>
<dbReference type="STRING" id="1212545.SARL_04691"/>
<dbReference type="PANTHER" id="PTHR43479">
    <property type="entry name" value="ACREF/ENVCD OPERON REPRESSOR-RELATED"/>
    <property type="match status" value="1"/>
</dbReference>
<proteinExistence type="predicted"/>
<dbReference type="GO" id="GO:0003677">
    <property type="term" value="F:DNA binding"/>
    <property type="evidence" value="ECO:0007669"/>
    <property type="project" value="UniProtKB-UniRule"/>
</dbReference>
<evidence type="ECO:0000313" key="7">
    <source>
        <dbReference type="Proteomes" id="UP000321598"/>
    </source>
</evidence>
<name>A0A380CVE6_9STAP</name>
<dbReference type="SUPFAM" id="SSF46689">
    <property type="entry name" value="Homeodomain-like"/>
    <property type="match status" value="1"/>
</dbReference>
<dbReference type="Proteomes" id="UP000254956">
    <property type="component" value="Unassembled WGS sequence"/>
</dbReference>
<dbReference type="PRINTS" id="PR00455">
    <property type="entry name" value="HTHTETR"/>
</dbReference>
<keyword evidence="7" id="KW-1185">Reference proteome</keyword>
<keyword evidence="1 2" id="KW-0238">DNA-binding</keyword>
<reference evidence="4 7" key="2">
    <citation type="submission" date="2019-07" db="EMBL/GenBank/DDBJ databases">
        <title>Whole genome shotgun sequence of Staphylococcus arlettae NBRC 109765.</title>
        <authorList>
            <person name="Hosoyama A."/>
            <person name="Uohara A."/>
            <person name="Ohji S."/>
            <person name="Ichikawa N."/>
        </authorList>
    </citation>
    <scope>NUCLEOTIDE SEQUENCE [LARGE SCALE GENOMIC DNA]</scope>
    <source>
        <strain evidence="4 7">NBRC 109765</strain>
    </source>
</reference>
<protein>
    <submittedName>
        <fullName evidence="5">Fatty acid metabolism regulator protein</fullName>
    </submittedName>
</protein>
<accession>A0A380CVE6</accession>
<evidence type="ECO:0000259" key="3">
    <source>
        <dbReference type="PROSITE" id="PS50977"/>
    </source>
</evidence>
<dbReference type="EMBL" id="UGZE01000001">
    <property type="protein sequence ID" value="SUJ30111.1"/>
    <property type="molecule type" value="Genomic_DNA"/>
</dbReference>
<dbReference type="Gene3D" id="1.10.357.10">
    <property type="entry name" value="Tetracycline Repressor, domain 2"/>
    <property type="match status" value="1"/>
</dbReference>
<dbReference type="RefSeq" id="WP_103388639.1">
    <property type="nucleotide sequence ID" value="NZ_BKAV01000002.1"/>
</dbReference>
<organism evidence="5 6">
    <name type="scientific">Staphylococcus arlettae</name>
    <dbReference type="NCBI Taxonomy" id="29378"/>
    <lineage>
        <taxon>Bacteria</taxon>
        <taxon>Bacillati</taxon>
        <taxon>Bacillota</taxon>
        <taxon>Bacilli</taxon>
        <taxon>Bacillales</taxon>
        <taxon>Staphylococcaceae</taxon>
        <taxon>Staphylococcus</taxon>
    </lineage>
</organism>
<evidence type="ECO:0000313" key="6">
    <source>
        <dbReference type="Proteomes" id="UP000254956"/>
    </source>
</evidence>
<evidence type="ECO:0000313" key="4">
    <source>
        <dbReference type="EMBL" id="GEP99357.1"/>
    </source>
</evidence>
<gene>
    <name evidence="5" type="primary">fadR</name>
    <name evidence="5" type="ORF">NCTC12413_02646</name>
    <name evidence="4" type="ORF">SAR03_03950</name>
</gene>
<evidence type="ECO:0000256" key="1">
    <source>
        <dbReference type="ARBA" id="ARBA00023125"/>
    </source>
</evidence>
<evidence type="ECO:0000256" key="2">
    <source>
        <dbReference type="PROSITE-ProRule" id="PRU00335"/>
    </source>
</evidence>
<dbReference type="OrthoDB" id="2356263at2"/>
<dbReference type="AlphaFoldDB" id="A0A380CVE6"/>
<dbReference type="PANTHER" id="PTHR43479:SF11">
    <property type="entry name" value="ACREF_ENVCD OPERON REPRESSOR-RELATED"/>
    <property type="match status" value="1"/>
</dbReference>
<dbReference type="Proteomes" id="UP000321598">
    <property type="component" value="Unassembled WGS sequence"/>
</dbReference>
<dbReference type="InterPro" id="IPR001647">
    <property type="entry name" value="HTH_TetR"/>
</dbReference>
<dbReference type="InterPro" id="IPR050624">
    <property type="entry name" value="HTH-type_Tx_Regulator"/>
</dbReference>
<sequence>MKNNNSAKREQEILEASLKAFAENGYYKTTTAHIATIANISQPYVFKFFKTKEELFIASLNQAFDRIIQSFKNIESTKENIVEDMIDVYENISTTYPNEVCIQVVALSVTEENIQQTVRTGLLNIRSYVLDRFIAEGVSEAENEVTTFLSRGILCNISRFINAPELIDRSIN</sequence>
<dbReference type="PROSITE" id="PS01081">
    <property type="entry name" value="HTH_TETR_1"/>
    <property type="match status" value="1"/>
</dbReference>
<feature type="domain" description="HTH tetR-type" evidence="3">
    <location>
        <begin position="7"/>
        <end position="67"/>
    </location>
</feature>
<dbReference type="InterPro" id="IPR009057">
    <property type="entry name" value="Homeodomain-like_sf"/>
</dbReference>
<dbReference type="PROSITE" id="PS50977">
    <property type="entry name" value="HTH_TETR_2"/>
    <property type="match status" value="1"/>
</dbReference>
<evidence type="ECO:0000313" key="5">
    <source>
        <dbReference type="EMBL" id="SUJ30111.1"/>
    </source>
</evidence>
<dbReference type="InterPro" id="IPR023772">
    <property type="entry name" value="DNA-bd_HTH_TetR-type_CS"/>
</dbReference>
<dbReference type="Pfam" id="PF00440">
    <property type="entry name" value="TetR_N"/>
    <property type="match status" value="1"/>
</dbReference>
<feature type="DNA-binding region" description="H-T-H motif" evidence="2">
    <location>
        <begin position="30"/>
        <end position="49"/>
    </location>
</feature>